<feature type="domain" description="GH15-like" evidence="2">
    <location>
        <begin position="276"/>
        <end position="610"/>
    </location>
</feature>
<evidence type="ECO:0000259" key="2">
    <source>
        <dbReference type="Pfam" id="PF00723"/>
    </source>
</evidence>
<accession>A0ABN3Q1U4</accession>
<keyword evidence="4" id="KW-0378">Hydrolase</keyword>
<dbReference type="Gene3D" id="1.50.10.10">
    <property type="match status" value="1"/>
</dbReference>
<evidence type="ECO:0000313" key="5">
    <source>
        <dbReference type="Proteomes" id="UP001501447"/>
    </source>
</evidence>
<feature type="region of interest" description="Disordered" evidence="1">
    <location>
        <begin position="1"/>
        <end position="28"/>
    </location>
</feature>
<sequence>MTHQAPGRANTSEAAEAVDTADAAGGTDSQMPWALRDYAFLGDGERGALMSPRGEIVWLCAPRWDSGAVFSQLIGGVGQYVVRPQDNWHVAGGSYEDGSLIRVSRWVTADALIECRDALALPAEPGRLVLLRKVRAERAPAGGTGVRVLLDPRPGFGATRMSAPRSEPGESGTGHRGAVWTSTGGGLRLRWAGVPEAEPGDDGSLRAGFTLRPGEWRDLVLEIAVEEAAGGADILDPGRLWARTERHWRQFVPDCSGLLAPRDARQAYAVLGGLTSTAGGMAAAATTSLPEHAGEGRNYDYRYAWLRDQCYMGIAVAAHGPHTLLERTVGFVTDRVLEAGDELRPAYTVTGEHVPAERSLRLRGYPGGSDRVGNHAGSQFQLDTYGEVLQLYAAAARHGHLEDPRVRRAAHTAVTAVEHNWQRPEAGLWELEERWWTHSRLSVVTGLRALAEHLPEKEARHPRALADTVLAETRRRCLRPDGVWARAADDPTLDAALLLPLARGCLPPGDPSTGRLLAAVERELSEDGFVYRFRHDERPLSDAEGAFLLCGFMMALAAWHQGDTTAAVRWFERQRSAYGPPGLYAEEFDVVQRQLRGNLPQAFVHALLLENGVRLAR</sequence>
<organism evidence="4 5">
    <name type="scientific">Streptomyces axinellae</name>
    <dbReference type="NCBI Taxonomy" id="552788"/>
    <lineage>
        <taxon>Bacteria</taxon>
        <taxon>Bacillati</taxon>
        <taxon>Actinomycetota</taxon>
        <taxon>Actinomycetes</taxon>
        <taxon>Kitasatosporales</taxon>
        <taxon>Streptomycetaceae</taxon>
        <taxon>Streptomyces</taxon>
    </lineage>
</organism>
<evidence type="ECO:0000256" key="1">
    <source>
        <dbReference type="SAM" id="MobiDB-lite"/>
    </source>
</evidence>
<keyword evidence="5" id="KW-1185">Reference proteome</keyword>
<dbReference type="PANTHER" id="PTHR31616">
    <property type="entry name" value="TREHALASE"/>
    <property type="match status" value="1"/>
</dbReference>
<dbReference type="PANTHER" id="PTHR31616:SF10">
    <property type="entry name" value="TREHALASE"/>
    <property type="match status" value="1"/>
</dbReference>
<name>A0ABN3Q1U4_9ACTN</name>
<dbReference type="SUPFAM" id="SSF48208">
    <property type="entry name" value="Six-hairpin glycosidases"/>
    <property type="match status" value="1"/>
</dbReference>
<reference evidence="4 5" key="1">
    <citation type="journal article" date="2019" name="Int. J. Syst. Evol. Microbiol.">
        <title>The Global Catalogue of Microorganisms (GCM) 10K type strain sequencing project: providing services to taxonomists for standard genome sequencing and annotation.</title>
        <authorList>
            <consortium name="The Broad Institute Genomics Platform"/>
            <consortium name="The Broad Institute Genome Sequencing Center for Infectious Disease"/>
            <person name="Wu L."/>
            <person name="Ma J."/>
        </authorList>
    </citation>
    <scope>NUCLEOTIDE SEQUENCE [LARGE SCALE GENOMIC DNA]</scope>
    <source>
        <strain evidence="4 5">JCM 16373</strain>
    </source>
</reference>
<feature type="compositionally biased region" description="Low complexity" evidence="1">
    <location>
        <begin position="11"/>
        <end position="28"/>
    </location>
</feature>
<evidence type="ECO:0000313" key="4">
    <source>
        <dbReference type="EMBL" id="GAA2612511.1"/>
    </source>
</evidence>
<feature type="domain" description="Trehalase-like N-terminal" evidence="3">
    <location>
        <begin position="38"/>
        <end position="163"/>
    </location>
</feature>
<dbReference type="InterPro" id="IPR012341">
    <property type="entry name" value="6hp_glycosidase-like_sf"/>
</dbReference>
<dbReference type="Pfam" id="PF00723">
    <property type="entry name" value="Glyco_hydro_15"/>
    <property type="match status" value="1"/>
</dbReference>
<dbReference type="EMBL" id="BAAARJ010000008">
    <property type="protein sequence ID" value="GAA2612511.1"/>
    <property type="molecule type" value="Genomic_DNA"/>
</dbReference>
<dbReference type="InterPro" id="IPR008928">
    <property type="entry name" value="6-hairpin_glycosidase_sf"/>
</dbReference>
<dbReference type="InterPro" id="IPR045582">
    <property type="entry name" value="Trehalase-like_N"/>
</dbReference>
<dbReference type="Pfam" id="PF19291">
    <property type="entry name" value="TREH_N"/>
    <property type="match status" value="1"/>
</dbReference>
<protein>
    <submittedName>
        <fullName evidence="4">Glycoside hydrolase family 15 protein</fullName>
    </submittedName>
</protein>
<dbReference type="GO" id="GO:0016787">
    <property type="term" value="F:hydrolase activity"/>
    <property type="evidence" value="ECO:0007669"/>
    <property type="project" value="UniProtKB-KW"/>
</dbReference>
<dbReference type="InterPro" id="IPR011613">
    <property type="entry name" value="GH15-like"/>
</dbReference>
<dbReference type="Proteomes" id="UP001501447">
    <property type="component" value="Unassembled WGS sequence"/>
</dbReference>
<evidence type="ECO:0000259" key="3">
    <source>
        <dbReference type="Pfam" id="PF19291"/>
    </source>
</evidence>
<feature type="region of interest" description="Disordered" evidence="1">
    <location>
        <begin position="160"/>
        <end position="179"/>
    </location>
</feature>
<proteinExistence type="predicted"/>
<comment type="caution">
    <text evidence="4">The sequence shown here is derived from an EMBL/GenBank/DDBJ whole genome shotgun (WGS) entry which is preliminary data.</text>
</comment>
<gene>
    <name evidence="4" type="ORF">GCM10009863_27810</name>
</gene>